<dbReference type="PANTHER" id="PTHR31717">
    <property type="entry name" value="ZINC FINGER PROTEIN CONSTANS-LIKE 10"/>
    <property type="match status" value="1"/>
</dbReference>
<dbReference type="CDD" id="cd19821">
    <property type="entry name" value="Bbox1_BBX-like"/>
    <property type="match status" value="1"/>
</dbReference>
<reference evidence="5 6" key="1">
    <citation type="submission" date="2024-04" db="EMBL/GenBank/DDBJ databases">
        <title>Genome assembly C_amara_ONT_v2.</title>
        <authorList>
            <person name="Yant L."/>
            <person name="Moore C."/>
            <person name="Slenker M."/>
        </authorList>
    </citation>
    <scope>NUCLEOTIDE SEQUENCE [LARGE SCALE GENOMIC DNA]</scope>
    <source>
        <tissue evidence="5">Leaf</tissue>
    </source>
</reference>
<dbReference type="EMBL" id="JBANAX010000150">
    <property type="protein sequence ID" value="KAL1220616.1"/>
    <property type="molecule type" value="Genomic_DNA"/>
</dbReference>
<dbReference type="InterPro" id="IPR000315">
    <property type="entry name" value="Znf_B-box"/>
</dbReference>
<organism evidence="5 6">
    <name type="scientific">Cardamine amara subsp. amara</name>
    <dbReference type="NCBI Taxonomy" id="228776"/>
    <lineage>
        <taxon>Eukaryota</taxon>
        <taxon>Viridiplantae</taxon>
        <taxon>Streptophyta</taxon>
        <taxon>Embryophyta</taxon>
        <taxon>Tracheophyta</taxon>
        <taxon>Spermatophyta</taxon>
        <taxon>Magnoliopsida</taxon>
        <taxon>eudicotyledons</taxon>
        <taxon>Gunneridae</taxon>
        <taxon>Pentapetalae</taxon>
        <taxon>rosids</taxon>
        <taxon>malvids</taxon>
        <taxon>Brassicales</taxon>
        <taxon>Brassicaceae</taxon>
        <taxon>Cardamineae</taxon>
        <taxon>Cardamine</taxon>
    </lineage>
</organism>
<protein>
    <submittedName>
        <fullName evidence="5">B-box domain protein 30</fullName>
    </submittedName>
</protein>
<dbReference type="InterPro" id="IPR049808">
    <property type="entry name" value="CONSTANS-like_Bbox1"/>
</dbReference>
<evidence type="ECO:0000256" key="3">
    <source>
        <dbReference type="ARBA" id="ARBA00022833"/>
    </source>
</evidence>
<keyword evidence="6" id="KW-1185">Reference proteome</keyword>
<name>A0ABD1BTV3_CARAN</name>
<gene>
    <name evidence="5" type="ORF">V5N11_003322</name>
</gene>
<dbReference type="SMART" id="SM00336">
    <property type="entry name" value="BBOX"/>
    <property type="match status" value="1"/>
</dbReference>
<dbReference type="Proteomes" id="UP001558713">
    <property type="component" value="Unassembled WGS sequence"/>
</dbReference>
<keyword evidence="2" id="KW-0863">Zinc-finger</keyword>
<dbReference type="AlphaFoldDB" id="A0ABD1BTV3"/>
<evidence type="ECO:0000313" key="6">
    <source>
        <dbReference type="Proteomes" id="UP001558713"/>
    </source>
</evidence>
<accession>A0ABD1BTV3</accession>
<keyword evidence="3" id="KW-0862">Zinc</keyword>
<feature type="domain" description="B box-type" evidence="4">
    <location>
        <begin position="26"/>
        <end position="72"/>
    </location>
</feature>
<evidence type="ECO:0000259" key="4">
    <source>
        <dbReference type="SMART" id="SM00336"/>
    </source>
</evidence>
<comment type="caution">
    <text evidence="5">The sequence shown here is derived from an EMBL/GenBank/DDBJ whole genome shotgun (WGS) entry which is preliminary data.</text>
</comment>
<dbReference type="Pfam" id="PF00643">
    <property type="entry name" value="zf-B_box"/>
    <property type="match status" value="1"/>
</dbReference>
<keyword evidence="1" id="KW-0479">Metal-binding</keyword>
<evidence type="ECO:0000313" key="5">
    <source>
        <dbReference type="EMBL" id="KAL1220616.1"/>
    </source>
</evidence>
<evidence type="ECO:0000256" key="1">
    <source>
        <dbReference type="ARBA" id="ARBA00022723"/>
    </source>
</evidence>
<proteinExistence type="predicted"/>
<sequence length="117" mass="13409">MCRGFEEEKRRSHDEGCRRICMKSLRAPVSCELCSENAAVYCEADKAFLCGKCDQWVHSANFLARRHVRRVICTACQKLSTLCLVGDSFNVVLPETRTIARREEDSSDHHKVPFVFL</sequence>
<dbReference type="PANTHER" id="PTHR31717:SF142">
    <property type="entry name" value="B-BOX DOMAIN PROTEIN 30-RELATED"/>
    <property type="match status" value="1"/>
</dbReference>
<evidence type="ECO:0000256" key="2">
    <source>
        <dbReference type="ARBA" id="ARBA00022771"/>
    </source>
</evidence>
<dbReference type="GO" id="GO:0008270">
    <property type="term" value="F:zinc ion binding"/>
    <property type="evidence" value="ECO:0007669"/>
    <property type="project" value="UniProtKB-KW"/>
</dbReference>